<dbReference type="Pfam" id="PF07714">
    <property type="entry name" value="PK_Tyr_Ser-Thr"/>
    <property type="match status" value="1"/>
</dbReference>
<evidence type="ECO:0000256" key="3">
    <source>
        <dbReference type="ARBA" id="ARBA00022679"/>
    </source>
</evidence>
<keyword evidence="10 14" id="KW-0472">Membrane</keyword>
<feature type="transmembrane region" description="Helical" evidence="14">
    <location>
        <begin position="451"/>
        <end position="473"/>
    </location>
</feature>
<dbReference type="GO" id="GO:0010038">
    <property type="term" value="P:response to metal ion"/>
    <property type="evidence" value="ECO:0007669"/>
    <property type="project" value="UniProtKB-ARBA"/>
</dbReference>
<dbReference type="PANTHER" id="PTHR34590:SF5">
    <property type="entry name" value="OS04G0586500 PROTEIN"/>
    <property type="match status" value="1"/>
</dbReference>
<gene>
    <name evidence="16" type="ORF">K2173_025934</name>
</gene>
<dbReference type="InterPro" id="IPR017441">
    <property type="entry name" value="Protein_kinase_ATP_BS"/>
</dbReference>
<dbReference type="EMBL" id="JAIWQS010000011">
    <property type="protein sequence ID" value="KAJ8751754.1"/>
    <property type="molecule type" value="Genomic_DNA"/>
</dbReference>
<dbReference type="InterPro" id="IPR045272">
    <property type="entry name" value="ANXUR1/2-like"/>
</dbReference>
<evidence type="ECO:0000256" key="8">
    <source>
        <dbReference type="ARBA" id="ARBA00022840"/>
    </source>
</evidence>
<dbReference type="CDD" id="cd14066">
    <property type="entry name" value="STKc_IRAK"/>
    <property type="match status" value="1"/>
</dbReference>
<dbReference type="FunFam" id="1.10.510.10:FF:000252">
    <property type="entry name" value="Receptor-like protein kinase FERONIA"/>
    <property type="match status" value="1"/>
</dbReference>
<dbReference type="FunFam" id="3.30.200.20:FF:000039">
    <property type="entry name" value="receptor-like protein kinase FERONIA"/>
    <property type="match status" value="1"/>
</dbReference>
<dbReference type="PROSITE" id="PS00107">
    <property type="entry name" value="PROTEIN_KINASE_ATP"/>
    <property type="match status" value="1"/>
</dbReference>
<keyword evidence="7" id="KW-0418">Kinase</keyword>
<dbReference type="InterPro" id="IPR001245">
    <property type="entry name" value="Ser-Thr/Tyr_kinase_cat_dom"/>
</dbReference>
<keyword evidence="9 14" id="KW-1133">Transmembrane helix</keyword>
<feature type="transmembrane region" description="Helical" evidence="14">
    <location>
        <begin position="20"/>
        <end position="41"/>
    </location>
</feature>
<dbReference type="PROSITE" id="PS00108">
    <property type="entry name" value="PROTEIN_KINASE_ST"/>
    <property type="match status" value="1"/>
</dbReference>
<dbReference type="GO" id="GO:0016020">
    <property type="term" value="C:membrane"/>
    <property type="evidence" value="ECO:0007669"/>
    <property type="project" value="UniProtKB-SubCell"/>
</dbReference>
<keyword evidence="11" id="KW-0325">Glycoprotein</keyword>
<evidence type="ECO:0000256" key="6">
    <source>
        <dbReference type="ARBA" id="ARBA00022741"/>
    </source>
</evidence>
<evidence type="ECO:0000256" key="2">
    <source>
        <dbReference type="ARBA" id="ARBA00022527"/>
    </source>
</evidence>
<dbReference type="GO" id="GO:0004674">
    <property type="term" value="F:protein serine/threonine kinase activity"/>
    <property type="evidence" value="ECO:0007669"/>
    <property type="project" value="UniProtKB-KW"/>
</dbReference>
<feature type="domain" description="Protein kinase" evidence="15">
    <location>
        <begin position="507"/>
        <end position="783"/>
    </location>
</feature>
<comment type="caution">
    <text evidence="16">The sequence shown here is derived from an EMBL/GenBank/DDBJ whole genome shotgun (WGS) entry which is preliminary data.</text>
</comment>
<dbReference type="SUPFAM" id="SSF56112">
    <property type="entry name" value="Protein kinase-like (PK-like)"/>
    <property type="match status" value="1"/>
</dbReference>
<dbReference type="PANTHER" id="PTHR34590">
    <property type="entry name" value="OS03G0124300 PROTEIN-RELATED"/>
    <property type="match status" value="1"/>
</dbReference>
<proteinExistence type="predicted"/>
<dbReference type="InterPro" id="IPR000719">
    <property type="entry name" value="Prot_kinase_dom"/>
</dbReference>
<keyword evidence="17" id="KW-1185">Reference proteome</keyword>
<dbReference type="GO" id="GO:0005524">
    <property type="term" value="F:ATP binding"/>
    <property type="evidence" value="ECO:0007669"/>
    <property type="project" value="UniProtKB-UniRule"/>
</dbReference>
<evidence type="ECO:0000313" key="17">
    <source>
        <dbReference type="Proteomes" id="UP001159364"/>
    </source>
</evidence>
<dbReference type="Gene3D" id="3.30.200.20">
    <property type="entry name" value="Phosphorylase Kinase, domain 1"/>
    <property type="match status" value="1"/>
</dbReference>
<evidence type="ECO:0000256" key="4">
    <source>
        <dbReference type="ARBA" id="ARBA00022692"/>
    </source>
</evidence>
<evidence type="ECO:0000256" key="12">
    <source>
        <dbReference type="PROSITE-ProRule" id="PRU10141"/>
    </source>
</evidence>
<keyword evidence="2" id="KW-0723">Serine/threonine-protein kinase</keyword>
<dbReference type="Gene3D" id="1.10.510.10">
    <property type="entry name" value="Transferase(Phosphotransferase) domain 1"/>
    <property type="match status" value="1"/>
</dbReference>
<sequence>MQILRELHSQYHFPIKTHLSLFLFIFFAGLPILTVAGDLTAETYTPADNILLNCGASRNSTGRDGREWMGDDGSKFISMGESNKPRAVSKPFDPQSTLDPVPYKTAMLFRSQLTYAFRVSPGQKFIRLWFRPAMYEGLDMSDATFSVTVGPFAILSNFSPSLTANSLRTESFVKEFLMSVEKNQILNISFSPANSSSSIDAYGFINGIEIVSMPIDLYYSASGEMGVTFINRERDRFTIENNTALETVHRLNVGGSSIFPTSDSGMFRSWLQDSKFVLSGGVVLVNKTTPVIYTKIHAYVAPREVYQTARSIDSGMNLTWRLPVDPGFRYFVRLHFCEIQGTMKKSGARKFKVLISNRTAETSVDLIDWAGGSGIPVFKDYVVKMPKAKASTNIYLSITLQPVGTSEPILSGIEVLKVNDTKGNLSSRNAEQFLYADPVPKHHAKKGSTEVTAIVVGVVFMALLFVGLASFWFCKRQDCTVQTMKPMEKGTCHQFTFEDIKNATNDFDKELIIGNGGFGRVYKGQMGDENRPVAIKISKQTSSQGPKEFWAEIEMLSKLRHHHLVSLIGYCDDARLLILVYDYMPHGSLCDHLYQKGNPPLSWKQRLEICIGAARGIEYLHAGSDHIVIHRDVKTSNILLDDKWVPKVSDFGLSRLGPTSLSRSHVTTDVKGTFGFMDPEYFHTNHLSDKSDVFSFGVVMLEVLCARPAVDMELEDQEHSLVLWARQHVKDGTVDRIIDPNLRGQISPKCLKVYVRTAMKCLRDHRKERPTMSQVLMKLECAMKLQEGPYDGADEEGITADDGDQSEQISLCGKGKYRVVARTGYSRDPPHSWPSVWQKATTGKEVNRHFSEGGRGNFSKPISLRGLKAFFFAISAYKALKRDKEESTSGDSTSSKELIEIRNAGDQSGSQEI</sequence>
<dbReference type="Pfam" id="PF12819">
    <property type="entry name" value="Malectin_like"/>
    <property type="match status" value="1"/>
</dbReference>
<keyword evidence="5" id="KW-0732">Signal</keyword>
<comment type="subcellular location">
    <subcellularLocation>
        <location evidence="1">Membrane</location>
        <topology evidence="1">Single-pass type I membrane protein</topology>
    </subcellularLocation>
</comment>
<dbReference type="FunFam" id="2.60.120.430:FF:000003">
    <property type="entry name" value="FERONIA receptor-like kinase"/>
    <property type="match status" value="1"/>
</dbReference>
<evidence type="ECO:0000256" key="7">
    <source>
        <dbReference type="ARBA" id="ARBA00022777"/>
    </source>
</evidence>
<evidence type="ECO:0000256" key="5">
    <source>
        <dbReference type="ARBA" id="ARBA00022729"/>
    </source>
</evidence>
<name>A0AAV8SIB6_9ROSI</name>
<feature type="binding site" evidence="12">
    <location>
        <position position="536"/>
    </location>
    <ligand>
        <name>ATP</name>
        <dbReference type="ChEBI" id="CHEBI:30616"/>
    </ligand>
</feature>
<evidence type="ECO:0000256" key="11">
    <source>
        <dbReference type="ARBA" id="ARBA00023180"/>
    </source>
</evidence>
<dbReference type="SMART" id="SM00220">
    <property type="entry name" value="S_TKc"/>
    <property type="match status" value="1"/>
</dbReference>
<organism evidence="16 17">
    <name type="scientific">Erythroxylum novogranatense</name>
    <dbReference type="NCBI Taxonomy" id="1862640"/>
    <lineage>
        <taxon>Eukaryota</taxon>
        <taxon>Viridiplantae</taxon>
        <taxon>Streptophyta</taxon>
        <taxon>Embryophyta</taxon>
        <taxon>Tracheophyta</taxon>
        <taxon>Spermatophyta</taxon>
        <taxon>Magnoliopsida</taxon>
        <taxon>eudicotyledons</taxon>
        <taxon>Gunneridae</taxon>
        <taxon>Pentapetalae</taxon>
        <taxon>rosids</taxon>
        <taxon>fabids</taxon>
        <taxon>Malpighiales</taxon>
        <taxon>Erythroxylaceae</taxon>
        <taxon>Erythroxylum</taxon>
    </lineage>
</organism>
<evidence type="ECO:0000313" key="16">
    <source>
        <dbReference type="EMBL" id="KAJ8751754.1"/>
    </source>
</evidence>
<dbReference type="InterPro" id="IPR011009">
    <property type="entry name" value="Kinase-like_dom_sf"/>
</dbReference>
<dbReference type="GO" id="GO:0004714">
    <property type="term" value="F:transmembrane receptor protein tyrosine kinase activity"/>
    <property type="evidence" value="ECO:0007669"/>
    <property type="project" value="InterPro"/>
</dbReference>
<evidence type="ECO:0000259" key="15">
    <source>
        <dbReference type="PROSITE" id="PS50011"/>
    </source>
</evidence>
<dbReference type="AlphaFoldDB" id="A0AAV8SIB6"/>
<evidence type="ECO:0000256" key="13">
    <source>
        <dbReference type="SAM" id="MobiDB-lite"/>
    </source>
</evidence>
<keyword evidence="4 14" id="KW-0812">Transmembrane</keyword>
<evidence type="ECO:0000256" key="9">
    <source>
        <dbReference type="ARBA" id="ARBA00022989"/>
    </source>
</evidence>
<dbReference type="Gene3D" id="2.60.120.430">
    <property type="entry name" value="Galactose-binding lectin"/>
    <property type="match status" value="2"/>
</dbReference>
<evidence type="ECO:0000256" key="14">
    <source>
        <dbReference type="SAM" id="Phobius"/>
    </source>
</evidence>
<reference evidence="16 17" key="1">
    <citation type="submission" date="2021-09" db="EMBL/GenBank/DDBJ databases">
        <title>Genomic insights and catalytic innovation underlie evolution of tropane alkaloids biosynthesis.</title>
        <authorList>
            <person name="Wang Y.-J."/>
            <person name="Tian T."/>
            <person name="Huang J.-P."/>
            <person name="Huang S.-X."/>
        </authorList>
    </citation>
    <scope>NUCLEOTIDE SEQUENCE [LARGE SCALE GENOMIC DNA]</scope>
    <source>
        <strain evidence="16">KIB-2018</strain>
        <tissue evidence="16">Leaf</tissue>
    </source>
</reference>
<dbReference type="PROSITE" id="PS50011">
    <property type="entry name" value="PROTEIN_KINASE_DOM"/>
    <property type="match status" value="1"/>
</dbReference>
<dbReference type="Proteomes" id="UP001159364">
    <property type="component" value="Linkage Group LG11"/>
</dbReference>
<dbReference type="InterPro" id="IPR008271">
    <property type="entry name" value="Ser/Thr_kinase_AS"/>
</dbReference>
<protein>
    <recommendedName>
        <fullName evidence="15">Protein kinase domain-containing protein</fullName>
    </recommendedName>
</protein>
<dbReference type="FunFam" id="2.60.120.430:FF:000007">
    <property type="entry name" value="FERONIA receptor-like kinase"/>
    <property type="match status" value="1"/>
</dbReference>
<keyword evidence="6 12" id="KW-0547">Nucleotide-binding</keyword>
<dbReference type="InterPro" id="IPR024788">
    <property type="entry name" value="Malectin-like_Carb-bd_dom"/>
</dbReference>
<evidence type="ECO:0000256" key="10">
    <source>
        <dbReference type="ARBA" id="ARBA00023136"/>
    </source>
</evidence>
<evidence type="ECO:0000256" key="1">
    <source>
        <dbReference type="ARBA" id="ARBA00004479"/>
    </source>
</evidence>
<keyword evidence="8 12" id="KW-0067">ATP-binding</keyword>
<feature type="region of interest" description="Disordered" evidence="13">
    <location>
        <begin position="881"/>
        <end position="913"/>
    </location>
</feature>
<keyword evidence="3" id="KW-0808">Transferase</keyword>
<accession>A0AAV8SIB6</accession>